<feature type="compositionally biased region" description="Polar residues" evidence="1">
    <location>
        <begin position="529"/>
        <end position="546"/>
    </location>
</feature>
<organism evidence="3 4">
    <name type="scientific">Linnemannia schmuckeri</name>
    <dbReference type="NCBI Taxonomy" id="64567"/>
    <lineage>
        <taxon>Eukaryota</taxon>
        <taxon>Fungi</taxon>
        <taxon>Fungi incertae sedis</taxon>
        <taxon>Mucoromycota</taxon>
        <taxon>Mortierellomycotina</taxon>
        <taxon>Mortierellomycetes</taxon>
        <taxon>Mortierellales</taxon>
        <taxon>Mortierellaceae</taxon>
        <taxon>Linnemannia</taxon>
    </lineage>
</organism>
<feature type="region of interest" description="Disordered" evidence="1">
    <location>
        <begin position="486"/>
        <end position="559"/>
    </location>
</feature>
<keyword evidence="2" id="KW-1133">Transmembrane helix</keyword>
<evidence type="ECO:0000313" key="4">
    <source>
        <dbReference type="Proteomes" id="UP000748756"/>
    </source>
</evidence>
<keyword evidence="2" id="KW-0472">Membrane</keyword>
<feature type="transmembrane region" description="Helical" evidence="2">
    <location>
        <begin position="6"/>
        <end position="27"/>
    </location>
</feature>
<evidence type="ECO:0000256" key="1">
    <source>
        <dbReference type="SAM" id="MobiDB-lite"/>
    </source>
</evidence>
<dbReference type="EMBL" id="JAAAUQ010000310">
    <property type="protein sequence ID" value="KAF9151584.1"/>
    <property type="molecule type" value="Genomic_DNA"/>
</dbReference>
<feature type="region of interest" description="Disordered" evidence="1">
    <location>
        <begin position="185"/>
        <end position="208"/>
    </location>
</feature>
<feature type="compositionally biased region" description="Low complexity" evidence="1">
    <location>
        <begin position="154"/>
        <end position="165"/>
    </location>
</feature>
<keyword evidence="4" id="KW-1185">Reference proteome</keyword>
<evidence type="ECO:0000256" key="2">
    <source>
        <dbReference type="SAM" id="Phobius"/>
    </source>
</evidence>
<feature type="region of interest" description="Disordered" evidence="1">
    <location>
        <begin position="429"/>
        <end position="470"/>
    </location>
</feature>
<dbReference type="OrthoDB" id="2443004at2759"/>
<feature type="transmembrane region" description="Helical" evidence="2">
    <location>
        <begin position="68"/>
        <end position="88"/>
    </location>
</feature>
<feature type="region of interest" description="Disordered" evidence="1">
    <location>
        <begin position="352"/>
        <end position="378"/>
    </location>
</feature>
<protein>
    <submittedName>
        <fullName evidence="3">Uncharacterized protein</fullName>
    </submittedName>
</protein>
<sequence length="559" mass="61039">MVQEIFFNGLMTGLFGFAGAWQLYLTFTNNLSMSRFYLGEGEGSQTGFLCPTNNYDNTVHCRLWQTQLVGCLACTAIFAIVTLVWIVLFRRRPLAFKDLPESLKENEMITSPRMEEAAKREEEQDRREEIAAIAAEAERRAALSRVKPQTRPTHPYQQQSHQQYPVSRVAAPAHLQHQNSASYLNQGYDSRESPLPQSSYSNDDGETYYNSNYAQQQQAYEMSNTNQHGYGRLGGATPAAGPGLTVRAGTPLGNPYSEDPLALAGMNLGINTTTTNSNTGYYPVTAPSTSQMQHAAAYNDNINNNEYAYGEFTPDETFDDPSSQEAQAHLAYANQLREQQLYHEQMAEALQKQKQQRAVKQQQHSYDESGVPHSGSTTNFYPVPNSHSSSMPPVSNGSTNIVAGGNSTSGVTAAPLSRRSADFASAAAYTRPPNTSSSLQHSGMITPGGSNVSGTRIAGSPQLYDDTATVPDSQYSYDRYRAEVLGDLRPPNTRAATAPGAPQESPGSESSGYHDYKVQVSSPVADPNRISTSSSNGAGFRTQTQGYVPPPTKSRTMWS</sequence>
<name>A0A9P5RZN1_9FUNG</name>
<keyword evidence="2" id="KW-0812">Transmembrane</keyword>
<dbReference type="AlphaFoldDB" id="A0A9P5RZN1"/>
<reference evidence="3" key="1">
    <citation type="journal article" date="2020" name="Fungal Divers.">
        <title>Resolving the Mortierellaceae phylogeny through synthesis of multi-gene phylogenetics and phylogenomics.</title>
        <authorList>
            <person name="Vandepol N."/>
            <person name="Liber J."/>
            <person name="Desiro A."/>
            <person name="Na H."/>
            <person name="Kennedy M."/>
            <person name="Barry K."/>
            <person name="Grigoriev I.V."/>
            <person name="Miller A.N."/>
            <person name="O'Donnell K."/>
            <person name="Stajich J.E."/>
            <person name="Bonito G."/>
        </authorList>
    </citation>
    <scope>NUCLEOTIDE SEQUENCE</scope>
    <source>
        <strain evidence="3">NRRL 6426</strain>
    </source>
</reference>
<dbReference type="Proteomes" id="UP000748756">
    <property type="component" value="Unassembled WGS sequence"/>
</dbReference>
<feature type="compositionally biased region" description="Low complexity" evidence="1">
    <location>
        <begin position="352"/>
        <end position="363"/>
    </location>
</feature>
<accession>A0A9P5RZN1</accession>
<evidence type="ECO:0000313" key="3">
    <source>
        <dbReference type="EMBL" id="KAF9151584.1"/>
    </source>
</evidence>
<gene>
    <name evidence="3" type="ORF">BG015_006486</name>
</gene>
<feature type="region of interest" description="Disordered" evidence="1">
    <location>
        <begin position="141"/>
        <end position="165"/>
    </location>
</feature>
<feature type="compositionally biased region" description="Polar residues" evidence="1">
    <location>
        <begin position="432"/>
        <end position="454"/>
    </location>
</feature>
<comment type="caution">
    <text evidence="3">The sequence shown here is derived from an EMBL/GenBank/DDBJ whole genome shotgun (WGS) entry which is preliminary data.</text>
</comment>
<proteinExistence type="predicted"/>